<protein>
    <recommendedName>
        <fullName evidence="2">SpoVT-AbrB domain-containing protein</fullName>
    </recommendedName>
</protein>
<dbReference type="GO" id="GO:0003677">
    <property type="term" value="F:DNA binding"/>
    <property type="evidence" value="ECO:0007669"/>
    <property type="project" value="UniProtKB-UniRule"/>
</dbReference>
<dbReference type="InterPro" id="IPR037914">
    <property type="entry name" value="SpoVT-AbrB_sf"/>
</dbReference>
<keyword evidence="1" id="KW-0238">DNA-binding</keyword>
<dbReference type="Pfam" id="PF04014">
    <property type="entry name" value="MazE_antitoxin"/>
    <property type="match status" value="1"/>
</dbReference>
<feature type="domain" description="SpoVT-AbrB" evidence="2">
    <location>
        <begin position="2"/>
        <end position="47"/>
    </location>
</feature>
<dbReference type="PANTHER" id="PTHR34860:SF6">
    <property type="entry name" value="REPRESSOR-LIKE PROTEIN SSO7C3"/>
    <property type="match status" value="1"/>
</dbReference>
<sequence length="77" mass="8941">MQYTSTITQKGQITIPKKIREKLGIRKFDKIIISSEAEYVKVEPVKDILDLAGSFVPKKKVSVLKAREKMEKNYQRE</sequence>
<comment type="caution">
    <text evidence="3">The sequence shown here is derived from an EMBL/GenBank/DDBJ whole genome shotgun (WGS) entry which is preliminary data.</text>
</comment>
<evidence type="ECO:0000313" key="4">
    <source>
        <dbReference type="Proteomes" id="UP000177141"/>
    </source>
</evidence>
<dbReference type="Proteomes" id="UP000177141">
    <property type="component" value="Unassembled WGS sequence"/>
</dbReference>
<dbReference type="Gene3D" id="2.10.260.10">
    <property type="match status" value="1"/>
</dbReference>
<proteinExistence type="predicted"/>
<dbReference type="InterPro" id="IPR052975">
    <property type="entry name" value="Repressor-like_regulatory"/>
</dbReference>
<dbReference type="AlphaFoldDB" id="A0A1F7IZ20"/>
<dbReference type="SUPFAM" id="SSF89447">
    <property type="entry name" value="AbrB/MazE/MraZ-like"/>
    <property type="match status" value="1"/>
</dbReference>
<gene>
    <name evidence="3" type="ORF">A3A93_05220</name>
</gene>
<organism evidence="3 4">
    <name type="scientific">Candidatus Roizmanbacteria bacterium RIFCSPLOWO2_01_FULL_38_12</name>
    <dbReference type="NCBI Taxonomy" id="1802061"/>
    <lineage>
        <taxon>Bacteria</taxon>
        <taxon>Candidatus Roizmaniibacteriota</taxon>
    </lineage>
</organism>
<evidence type="ECO:0000313" key="3">
    <source>
        <dbReference type="EMBL" id="OGK48597.1"/>
    </source>
</evidence>
<dbReference type="STRING" id="1802061.A3A93_05220"/>
<evidence type="ECO:0000256" key="1">
    <source>
        <dbReference type="PROSITE-ProRule" id="PRU01076"/>
    </source>
</evidence>
<dbReference type="PROSITE" id="PS51740">
    <property type="entry name" value="SPOVT_ABRB"/>
    <property type="match status" value="1"/>
</dbReference>
<evidence type="ECO:0000259" key="2">
    <source>
        <dbReference type="PROSITE" id="PS51740"/>
    </source>
</evidence>
<accession>A0A1F7IZ20</accession>
<dbReference type="SMART" id="SM00966">
    <property type="entry name" value="SpoVT_AbrB"/>
    <property type="match status" value="1"/>
</dbReference>
<dbReference type="PANTHER" id="PTHR34860">
    <property type="entry name" value="REPRESSOR-LIKE PROTEIN SSO7C3"/>
    <property type="match status" value="1"/>
</dbReference>
<reference evidence="3 4" key="1">
    <citation type="journal article" date="2016" name="Nat. Commun.">
        <title>Thousands of microbial genomes shed light on interconnected biogeochemical processes in an aquifer system.</title>
        <authorList>
            <person name="Anantharaman K."/>
            <person name="Brown C.T."/>
            <person name="Hug L.A."/>
            <person name="Sharon I."/>
            <person name="Castelle C.J."/>
            <person name="Probst A.J."/>
            <person name="Thomas B.C."/>
            <person name="Singh A."/>
            <person name="Wilkins M.J."/>
            <person name="Karaoz U."/>
            <person name="Brodie E.L."/>
            <person name="Williams K.H."/>
            <person name="Hubbard S.S."/>
            <person name="Banfield J.F."/>
        </authorList>
    </citation>
    <scope>NUCLEOTIDE SEQUENCE [LARGE SCALE GENOMIC DNA]</scope>
</reference>
<dbReference type="EMBL" id="MGAL01000012">
    <property type="protein sequence ID" value="OGK48597.1"/>
    <property type="molecule type" value="Genomic_DNA"/>
</dbReference>
<dbReference type="InterPro" id="IPR007159">
    <property type="entry name" value="SpoVT-AbrB_dom"/>
</dbReference>
<name>A0A1F7IZ20_9BACT</name>
<dbReference type="NCBIfam" id="TIGR01439">
    <property type="entry name" value="lp_hng_hel_AbrB"/>
    <property type="match status" value="1"/>
</dbReference>